<dbReference type="AlphaFoldDB" id="A0A7Y0PQG9"/>
<feature type="transmembrane region" description="Helical" evidence="1">
    <location>
        <begin position="41"/>
        <end position="60"/>
    </location>
</feature>
<comment type="caution">
    <text evidence="2">The sequence shown here is derived from an EMBL/GenBank/DDBJ whole genome shotgun (WGS) entry which is preliminary data.</text>
</comment>
<name>A0A7Y0PQG9_9BACI</name>
<keyword evidence="1" id="KW-0472">Membrane</keyword>
<dbReference type="Proteomes" id="UP000588491">
    <property type="component" value="Unassembled WGS sequence"/>
</dbReference>
<evidence type="ECO:0000256" key="1">
    <source>
        <dbReference type="SAM" id="Phobius"/>
    </source>
</evidence>
<evidence type="ECO:0000313" key="2">
    <source>
        <dbReference type="EMBL" id="NMO79534.1"/>
    </source>
</evidence>
<keyword evidence="1" id="KW-1133">Transmembrane helix</keyword>
<feature type="transmembrane region" description="Helical" evidence="1">
    <location>
        <begin position="72"/>
        <end position="92"/>
    </location>
</feature>
<evidence type="ECO:0000313" key="3">
    <source>
        <dbReference type="Proteomes" id="UP000588491"/>
    </source>
</evidence>
<reference evidence="2 3" key="1">
    <citation type="submission" date="2020-04" db="EMBL/GenBank/DDBJ databases">
        <title>Bacillus sp. UniB3 isolated from commercial digestive syrup.</title>
        <authorList>
            <person name="Thorat V."/>
            <person name="Kirdat K."/>
            <person name="Tiwarekar B."/>
            <person name="Yadav A."/>
        </authorList>
    </citation>
    <scope>NUCLEOTIDE SEQUENCE [LARGE SCALE GENOMIC DNA]</scope>
    <source>
        <strain evidence="2 3">UniB3</strain>
    </source>
</reference>
<feature type="transmembrane region" description="Helical" evidence="1">
    <location>
        <begin position="12"/>
        <end position="35"/>
    </location>
</feature>
<gene>
    <name evidence="2" type="ORF">HHU08_21605</name>
</gene>
<proteinExistence type="predicted"/>
<keyword evidence="3" id="KW-1185">Reference proteome</keyword>
<organism evidence="2 3">
    <name type="scientific">Niallia alba</name>
    <dbReference type="NCBI Taxonomy" id="2729105"/>
    <lineage>
        <taxon>Bacteria</taxon>
        <taxon>Bacillati</taxon>
        <taxon>Bacillota</taxon>
        <taxon>Bacilli</taxon>
        <taxon>Bacillales</taxon>
        <taxon>Bacillaceae</taxon>
        <taxon>Niallia</taxon>
    </lineage>
</organism>
<accession>A0A7Y0PQG9</accession>
<dbReference type="EMBL" id="JABBPK010000001">
    <property type="protein sequence ID" value="NMO79534.1"/>
    <property type="molecule type" value="Genomic_DNA"/>
</dbReference>
<dbReference type="RefSeq" id="WP_016205070.1">
    <property type="nucleotide sequence ID" value="NZ_JABBPK010000001.1"/>
</dbReference>
<protein>
    <submittedName>
        <fullName evidence="2">Uncharacterized protein</fullName>
    </submittedName>
</protein>
<keyword evidence="1" id="KW-0812">Transmembrane</keyword>
<sequence length="96" mass="11119">MKLSDRFFKNRVKPIAIAQLILVIPLLIIVILTFTSNTVNLFYTAVIQILLAISMFLTGIEQYMLKNKWQAITFFALTLFIIFVVIQTFYVASIQR</sequence>